<evidence type="ECO:0000256" key="2">
    <source>
        <dbReference type="ARBA" id="ARBA00022692"/>
    </source>
</evidence>
<dbReference type="GO" id="GO:0016020">
    <property type="term" value="C:membrane"/>
    <property type="evidence" value="ECO:0007669"/>
    <property type="project" value="UniProtKB-SubCell"/>
</dbReference>
<dbReference type="EMBL" id="KZ825109">
    <property type="protein sequence ID" value="PYI22633.1"/>
    <property type="molecule type" value="Genomic_DNA"/>
</dbReference>
<feature type="transmembrane region" description="Helical" evidence="6">
    <location>
        <begin position="480"/>
        <end position="500"/>
    </location>
</feature>
<organism evidence="8 9">
    <name type="scientific">Aspergillus violaceofuscus (strain CBS 115571)</name>
    <dbReference type="NCBI Taxonomy" id="1450538"/>
    <lineage>
        <taxon>Eukaryota</taxon>
        <taxon>Fungi</taxon>
        <taxon>Dikarya</taxon>
        <taxon>Ascomycota</taxon>
        <taxon>Pezizomycotina</taxon>
        <taxon>Eurotiomycetes</taxon>
        <taxon>Eurotiomycetidae</taxon>
        <taxon>Eurotiales</taxon>
        <taxon>Aspergillaceae</taxon>
        <taxon>Aspergillus</taxon>
    </lineage>
</organism>
<dbReference type="PANTHER" id="PTHR42718:SF27">
    <property type="entry name" value="TRANSPORTER, PUTATIVE-RELATED"/>
    <property type="match status" value="1"/>
</dbReference>
<evidence type="ECO:0000259" key="7">
    <source>
        <dbReference type="PROSITE" id="PS50850"/>
    </source>
</evidence>
<dbReference type="Proteomes" id="UP000249829">
    <property type="component" value="Unassembled WGS sequence"/>
</dbReference>
<feature type="transmembrane region" description="Helical" evidence="6">
    <location>
        <begin position="305"/>
        <end position="330"/>
    </location>
</feature>
<evidence type="ECO:0000256" key="6">
    <source>
        <dbReference type="SAM" id="Phobius"/>
    </source>
</evidence>
<dbReference type="InterPro" id="IPR036259">
    <property type="entry name" value="MFS_trans_sf"/>
</dbReference>
<keyword evidence="9" id="KW-1185">Reference proteome</keyword>
<feature type="transmembrane region" description="Helical" evidence="6">
    <location>
        <begin position="35"/>
        <end position="62"/>
    </location>
</feature>
<evidence type="ECO:0000313" key="8">
    <source>
        <dbReference type="EMBL" id="PYI22633.1"/>
    </source>
</evidence>
<accession>A0A2V5HM90</accession>
<keyword evidence="3 6" id="KW-1133">Transmembrane helix</keyword>
<feature type="domain" description="Major facilitator superfamily (MFS) profile" evidence="7">
    <location>
        <begin position="37"/>
        <end position="505"/>
    </location>
</feature>
<keyword evidence="2 6" id="KW-0812">Transmembrane</keyword>
<reference evidence="8 9" key="1">
    <citation type="submission" date="2018-02" db="EMBL/GenBank/DDBJ databases">
        <title>The genomes of Aspergillus section Nigri reveals drivers in fungal speciation.</title>
        <authorList>
            <consortium name="DOE Joint Genome Institute"/>
            <person name="Vesth T.C."/>
            <person name="Nybo J."/>
            <person name="Theobald S."/>
            <person name="Brandl J."/>
            <person name="Frisvad J.C."/>
            <person name="Nielsen K.F."/>
            <person name="Lyhne E.K."/>
            <person name="Kogle M.E."/>
            <person name="Kuo A."/>
            <person name="Riley R."/>
            <person name="Clum A."/>
            <person name="Nolan M."/>
            <person name="Lipzen A."/>
            <person name="Salamov A."/>
            <person name="Henrissat B."/>
            <person name="Wiebenga A."/>
            <person name="De vries R.P."/>
            <person name="Grigoriev I.V."/>
            <person name="Mortensen U.H."/>
            <person name="Andersen M.R."/>
            <person name="Baker S.E."/>
        </authorList>
    </citation>
    <scope>NUCLEOTIDE SEQUENCE [LARGE SCALE GENOMIC DNA]</scope>
    <source>
        <strain evidence="8 9">CBS 115571</strain>
    </source>
</reference>
<dbReference type="SUPFAM" id="SSF103473">
    <property type="entry name" value="MFS general substrate transporter"/>
    <property type="match status" value="1"/>
</dbReference>
<sequence>MSATSTTTTTLTQTESNNASAAERQPPQPTQLQQIIATIQLSTVTLTASVINGLVTVGLPTITKDLQLPASLSLWPSSVASLATASTLLLAGSIADTVGPRWVQLVGSFASGGLMIGQGLARNGQELVVLRALQGIGLALHLASSVSLLGQLLPPGRNRNLAFSCLGLSLPLGFSLGLVVGGVIIDTVGWRLGWYISGGMTLFVSLIGLWALPRQSTAYEDPVLRRLATSVDWVGAALGSVSMALLCYLLAILSANPSRIKSAECIAILCITILSLPAFITWSHHQTQTGRPALIPNTLWTNRSFSSICATVALSNGVLNALELFASLFFQEIQSQSALQASLRILPSLISGVTMNILVGLTIHRLPAAPLIFAATILCALAPLLMALIHATTTYWRNAFVAQVLQPLSFGTLYTVGLIVITERFGAHTQALAGAVFNTAAQVGNALGLGVVQVVSTVVAERHLTAGDGEARALMNGYRASFWTMFGAMVVCSVVGFWGLRGEGRVGVKRD</sequence>
<proteinExistence type="predicted"/>
<dbReference type="GO" id="GO:0022857">
    <property type="term" value="F:transmembrane transporter activity"/>
    <property type="evidence" value="ECO:0007669"/>
    <property type="project" value="InterPro"/>
</dbReference>
<feature type="transmembrane region" description="Helical" evidence="6">
    <location>
        <begin position="192"/>
        <end position="213"/>
    </location>
</feature>
<dbReference type="InterPro" id="IPR011701">
    <property type="entry name" value="MFS"/>
</dbReference>
<name>A0A2V5HM90_ASPV1</name>
<dbReference type="PANTHER" id="PTHR42718">
    <property type="entry name" value="MAJOR FACILITATOR SUPERFAMILY MULTIDRUG TRANSPORTER MFSC"/>
    <property type="match status" value="1"/>
</dbReference>
<feature type="transmembrane region" description="Helical" evidence="6">
    <location>
        <begin position="101"/>
        <end position="121"/>
    </location>
</feature>
<dbReference type="Pfam" id="PF07690">
    <property type="entry name" value="MFS_1"/>
    <property type="match status" value="1"/>
</dbReference>
<dbReference type="Gene3D" id="1.20.1250.20">
    <property type="entry name" value="MFS general substrate transporter like domains"/>
    <property type="match status" value="2"/>
</dbReference>
<evidence type="ECO:0000256" key="1">
    <source>
        <dbReference type="ARBA" id="ARBA00004141"/>
    </source>
</evidence>
<feature type="transmembrane region" description="Helical" evidence="6">
    <location>
        <begin position="265"/>
        <end position="285"/>
    </location>
</feature>
<comment type="subcellular location">
    <subcellularLocation>
        <location evidence="1">Membrane</location>
        <topology evidence="1">Multi-pass membrane protein</topology>
    </subcellularLocation>
</comment>
<dbReference type="AlphaFoldDB" id="A0A2V5HM90"/>
<evidence type="ECO:0000256" key="4">
    <source>
        <dbReference type="ARBA" id="ARBA00023136"/>
    </source>
</evidence>
<feature type="region of interest" description="Disordered" evidence="5">
    <location>
        <begin position="1"/>
        <end position="27"/>
    </location>
</feature>
<protein>
    <submittedName>
        <fullName evidence="8">MFS general substrate transporter</fullName>
    </submittedName>
</protein>
<keyword evidence="4 6" id="KW-0472">Membrane</keyword>
<feature type="transmembrane region" description="Helical" evidence="6">
    <location>
        <begin position="128"/>
        <end position="149"/>
    </location>
</feature>
<evidence type="ECO:0000313" key="9">
    <source>
        <dbReference type="Proteomes" id="UP000249829"/>
    </source>
</evidence>
<feature type="transmembrane region" description="Helical" evidence="6">
    <location>
        <begin position="161"/>
        <end position="185"/>
    </location>
</feature>
<evidence type="ECO:0000256" key="3">
    <source>
        <dbReference type="ARBA" id="ARBA00022989"/>
    </source>
</evidence>
<feature type="transmembrane region" description="Helical" evidence="6">
    <location>
        <begin position="342"/>
        <end position="363"/>
    </location>
</feature>
<feature type="transmembrane region" description="Helical" evidence="6">
    <location>
        <begin position="74"/>
        <end position="95"/>
    </location>
</feature>
<dbReference type="PROSITE" id="PS50850">
    <property type="entry name" value="MFS"/>
    <property type="match status" value="1"/>
</dbReference>
<gene>
    <name evidence="8" type="ORF">BO99DRAFT_440449</name>
</gene>
<feature type="transmembrane region" description="Helical" evidence="6">
    <location>
        <begin position="400"/>
        <end position="421"/>
    </location>
</feature>
<dbReference type="InterPro" id="IPR020846">
    <property type="entry name" value="MFS_dom"/>
</dbReference>
<feature type="compositionally biased region" description="Low complexity" evidence="5">
    <location>
        <begin position="1"/>
        <end position="14"/>
    </location>
</feature>
<feature type="transmembrane region" description="Helical" evidence="6">
    <location>
        <begin position="369"/>
        <end position="388"/>
    </location>
</feature>
<feature type="transmembrane region" description="Helical" evidence="6">
    <location>
        <begin position="233"/>
        <end position="253"/>
    </location>
</feature>
<evidence type="ECO:0000256" key="5">
    <source>
        <dbReference type="SAM" id="MobiDB-lite"/>
    </source>
</evidence>